<evidence type="ECO:0000256" key="5">
    <source>
        <dbReference type="ARBA" id="ARBA00023136"/>
    </source>
</evidence>
<evidence type="ECO:0000256" key="1">
    <source>
        <dbReference type="ARBA" id="ARBA00004533"/>
    </source>
</evidence>
<dbReference type="CDD" id="cd07984">
    <property type="entry name" value="LPLAT_LABLAT-like"/>
    <property type="match status" value="1"/>
</dbReference>
<evidence type="ECO:0000313" key="8">
    <source>
        <dbReference type="EMBL" id="MBA5628765.1"/>
    </source>
</evidence>
<keyword evidence="3" id="KW-0997">Cell inner membrane</keyword>
<evidence type="ECO:0000256" key="3">
    <source>
        <dbReference type="ARBA" id="ARBA00022519"/>
    </source>
</evidence>
<dbReference type="Proteomes" id="UP000552241">
    <property type="component" value="Unassembled WGS sequence"/>
</dbReference>
<gene>
    <name evidence="8" type="ORF">HU137_03150</name>
</gene>
<dbReference type="GO" id="GO:0005886">
    <property type="term" value="C:plasma membrane"/>
    <property type="evidence" value="ECO:0007669"/>
    <property type="project" value="UniProtKB-SubCell"/>
</dbReference>
<dbReference type="AlphaFoldDB" id="A0A838ZPJ6"/>
<dbReference type="PANTHER" id="PTHR30606:SF10">
    <property type="entry name" value="PHOSPHATIDYLINOSITOL MANNOSIDE ACYLTRANSFERASE"/>
    <property type="match status" value="1"/>
</dbReference>
<keyword evidence="9" id="KW-1185">Reference proteome</keyword>
<keyword evidence="6 8" id="KW-0012">Acyltransferase</keyword>
<evidence type="ECO:0000256" key="7">
    <source>
        <dbReference type="SAM" id="Phobius"/>
    </source>
</evidence>
<dbReference type="EMBL" id="JACDZE010000001">
    <property type="protein sequence ID" value="MBA5628765.1"/>
    <property type="molecule type" value="Genomic_DNA"/>
</dbReference>
<keyword evidence="5 7" id="KW-0472">Membrane</keyword>
<comment type="caution">
    <text evidence="8">The sequence shown here is derived from an EMBL/GenBank/DDBJ whole genome shotgun (WGS) entry which is preliminary data.</text>
</comment>
<evidence type="ECO:0000256" key="4">
    <source>
        <dbReference type="ARBA" id="ARBA00022679"/>
    </source>
</evidence>
<organism evidence="8 9">
    <name type="scientific">Moheibacter lacus</name>
    <dbReference type="NCBI Taxonomy" id="2745851"/>
    <lineage>
        <taxon>Bacteria</taxon>
        <taxon>Pseudomonadati</taxon>
        <taxon>Bacteroidota</taxon>
        <taxon>Flavobacteriia</taxon>
        <taxon>Flavobacteriales</taxon>
        <taxon>Weeksellaceae</taxon>
        <taxon>Moheibacter</taxon>
    </lineage>
</organism>
<dbReference type="PANTHER" id="PTHR30606">
    <property type="entry name" value="LIPID A BIOSYNTHESIS LAUROYL ACYLTRANSFERASE"/>
    <property type="match status" value="1"/>
</dbReference>
<protein>
    <submittedName>
        <fullName evidence="8">Lipid A biosynthesis acyltransferase</fullName>
    </submittedName>
</protein>
<reference evidence="8 9" key="1">
    <citation type="submission" date="2020-07" db="EMBL/GenBank/DDBJ databases">
        <title>Moheibacter lacus sp. nov., a member of the family Flavobacteriaceae isolated from freshwater lake sediment.</title>
        <authorList>
            <person name="Liu Y."/>
        </authorList>
    </citation>
    <scope>NUCLEOTIDE SEQUENCE [LARGE SCALE GENOMIC DNA]</scope>
    <source>
        <strain evidence="8 9">BDHS18</strain>
    </source>
</reference>
<name>A0A838ZPJ6_9FLAO</name>
<evidence type="ECO:0000313" key="9">
    <source>
        <dbReference type="Proteomes" id="UP000552241"/>
    </source>
</evidence>
<keyword evidence="4 8" id="KW-0808">Transferase</keyword>
<dbReference type="Pfam" id="PF03279">
    <property type="entry name" value="Lip_A_acyltrans"/>
    <property type="match status" value="1"/>
</dbReference>
<evidence type="ECO:0000256" key="6">
    <source>
        <dbReference type="ARBA" id="ARBA00023315"/>
    </source>
</evidence>
<dbReference type="RefSeq" id="WP_182042352.1">
    <property type="nucleotide sequence ID" value="NZ_JACDZE010000001.1"/>
</dbReference>
<keyword evidence="2" id="KW-1003">Cell membrane</keyword>
<sequence length="290" mass="34006">MAEWEGKSKGTTSGYKIFIFLIKNIGINAGYFLLVFVSFYYFLFNQKQTRIMYRYFRNRQKNSVFNSILNTYRNNYIFGQTIIDKVAIAAGLEHKFTYEFDGIENIHQLAKDQSAGIMISAHVGNFEVAQHFMGEFDKKIHLVTTDEERETIKSLLESIMAKPKVEFVIVKDDMSHIFDIHKVLENQQMLCFTGDRFFPNTKTLEGTLLGAKAAFPSGPFLLSSRLNTPVLFVYVMREKNRHYHLYARIADFKNRDAHSLLDSYTKSIENILEKYPLQWFNYYEFWGKNE</sequence>
<proteinExistence type="predicted"/>
<keyword evidence="7" id="KW-1133">Transmembrane helix</keyword>
<dbReference type="GO" id="GO:0016746">
    <property type="term" value="F:acyltransferase activity"/>
    <property type="evidence" value="ECO:0007669"/>
    <property type="project" value="UniProtKB-KW"/>
</dbReference>
<feature type="transmembrane region" description="Helical" evidence="7">
    <location>
        <begin position="17"/>
        <end position="44"/>
    </location>
</feature>
<dbReference type="GO" id="GO:0009247">
    <property type="term" value="P:glycolipid biosynthetic process"/>
    <property type="evidence" value="ECO:0007669"/>
    <property type="project" value="UniProtKB-ARBA"/>
</dbReference>
<dbReference type="InterPro" id="IPR004960">
    <property type="entry name" value="LipA_acyltrans"/>
</dbReference>
<accession>A0A838ZPJ6</accession>
<comment type="subcellular location">
    <subcellularLocation>
        <location evidence="1">Cell inner membrane</location>
    </subcellularLocation>
</comment>
<keyword evidence="7" id="KW-0812">Transmembrane</keyword>
<evidence type="ECO:0000256" key="2">
    <source>
        <dbReference type="ARBA" id="ARBA00022475"/>
    </source>
</evidence>